<evidence type="ECO:0000259" key="1">
    <source>
        <dbReference type="Pfam" id="PF11738"/>
    </source>
</evidence>
<evidence type="ECO:0000259" key="2">
    <source>
        <dbReference type="Pfam" id="PF13739"/>
    </source>
</evidence>
<dbReference type="InterPro" id="IPR025303">
    <property type="entry name" value="PdaC"/>
</dbReference>
<dbReference type="Gene3D" id="3.30.565.40">
    <property type="entry name" value="Fervidobacterium nodosum Rt17-B1 like"/>
    <property type="match status" value="1"/>
</dbReference>
<keyword evidence="4" id="KW-1185">Reference proteome</keyword>
<organism evidence="3 4">
    <name type="scientific">Flavobacterium agrisoli</name>
    <dbReference type="NCBI Taxonomy" id="2793066"/>
    <lineage>
        <taxon>Bacteria</taxon>
        <taxon>Pseudomonadati</taxon>
        <taxon>Bacteroidota</taxon>
        <taxon>Flavobacteriia</taxon>
        <taxon>Flavobacteriales</taxon>
        <taxon>Flavobacteriaceae</taxon>
        <taxon>Flavobacterium</taxon>
    </lineage>
</organism>
<reference evidence="3" key="1">
    <citation type="submission" date="2020-12" db="EMBL/GenBank/DDBJ databases">
        <title>Bacterial novel species Flavobacterium sp. SE-1-e isolated from soil.</title>
        <authorList>
            <person name="Jung H.-Y."/>
        </authorList>
    </citation>
    <scope>NUCLEOTIDE SEQUENCE</scope>
    <source>
        <strain evidence="3">SE-1-e</strain>
    </source>
</reference>
<dbReference type="RefSeq" id="WP_200105482.1">
    <property type="nucleotide sequence ID" value="NZ_JAEHFV010000002.1"/>
</dbReference>
<accession>A0A934PMH8</accession>
<feature type="domain" description="DUF3298" evidence="1">
    <location>
        <begin position="160"/>
        <end position="238"/>
    </location>
</feature>
<dbReference type="AlphaFoldDB" id="A0A934PMH8"/>
<name>A0A934PMH8_9FLAO</name>
<dbReference type="InterPro" id="IPR021729">
    <property type="entry name" value="DUF3298"/>
</dbReference>
<dbReference type="EMBL" id="JAEHFV010000002">
    <property type="protein sequence ID" value="MBK0369560.1"/>
    <property type="molecule type" value="Genomic_DNA"/>
</dbReference>
<sequence>MKKYFYYTSLLLLFVSCSKELSFETQTFTAKSSLPCTDDCPEIKITIPVAKGPDVMADSINTKTLNTIKEIVYFGEKPYNVSDYNGLTKAFIGSYDEMKKTYPDETLGWFAHIKADIEHQSDQIINIKVEHETYTGGAHGYHGFRSLLFDANTGKSIKMEDLFTDKNAFLKFAETAFRKKYKIPANQNINSTGLMFEKEQFQLPLNLFYTQQGLLLYYNSYEVASYADGPKEIVFPYESVKNYLKYL</sequence>
<dbReference type="PROSITE" id="PS51257">
    <property type="entry name" value="PROKAR_LIPOPROTEIN"/>
    <property type="match status" value="1"/>
</dbReference>
<dbReference type="Pfam" id="PF11738">
    <property type="entry name" value="DUF3298"/>
    <property type="match status" value="1"/>
</dbReference>
<proteinExistence type="predicted"/>
<protein>
    <submittedName>
        <fullName evidence="3">DUF4163 domain-containing protein</fullName>
    </submittedName>
</protein>
<comment type="caution">
    <text evidence="3">The sequence shown here is derived from an EMBL/GenBank/DDBJ whole genome shotgun (WGS) entry which is preliminary data.</text>
</comment>
<feature type="domain" description="Deacetylase PdaC" evidence="2">
    <location>
        <begin position="37"/>
        <end position="141"/>
    </location>
</feature>
<dbReference type="Pfam" id="PF13739">
    <property type="entry name" value="PdaC"/>
    <property type="match status" value="1"/>
</dbReference>
<evidence type="ECO:0000313" key="4">
    <source>
        <dbReference type="Proteomes" id="UP000609172"/>
    </source>
</evidence>
<dbReference type="Proteomes" id="UP000609172">
    <property type="component" value="Unassembled WGS sequence"/>
</dbReference>
<evidence type="ECO:0000313" key="3">
    <source>
        <dbReference type="EMBL" id="MBK0369560.1"/>
    </source>
</evidence>
<dbReference type="Gene3D" id="3.90.640.20">
    <property type="entry name" value="Heat-shock cognate protein, ATPase"/>
    <property type="match status" value="1"/>
</dbReference>
<gene>
    <name evidence="3" type="ORF">I5M07_06875</name>
</gene>
<dbReference type="InterPro" id="IPR037126">
    <property type="entry name" value="PdaC/RsiV-like_sf"/>
</dbReference>